<dbReference type="Pfam" id="PF02518">
    <property type="entry name" value="HATPase_c"/>
    <property type="match status" value="1"/>
</dbReference>
<comment type="caution">
    <text evidence="11">The sequence shown here is derived from an EMBL/GenBank/DDBJ whole genome shotgun (WGS) entry which is preliminary data.</text>
</comment>
<feature type="transmembrane region" description="Helical" evidence="9">
    <location>
        <begin position="71"/>
        <end position="92"/>
    </location>
</feature>
<keyword evidence="7" id="KW-0067">ATP-binding</keyword>
<dbReference type="Proteomes" id="UP001597183">
    <property type="component" value="Unassembled WGS sequence"/>
</dbReference>
<evidence type="ECO:0000256" key="9">
    <source>
        <dbReference type="SAM" id="Phobius"/>
    </source>
</evidence>
<evidence type="ECO:0000256" key="4">
    <source>
        <dbReference type="ARBA" id="ARBA00022679"/>
    </source>
</evidence>
<evidence type="ECO:0000256" key="7">
    <source>
        <dbReference type="ARBA" id="ARBA00022840"/>
    </source>
</evidence>
<accession>A0ABW4A0I5</accession>
<dbReference type="RefSeq" id="WP_317793877.1">
    <property type="nucleotide sequence ID" value="NZ_AP028461.1"/>
</dbReference>
<protein>
    <recommendedName>
        <fullName evidence="2">histidine kinase</fullName>
        <ecNumber evidence="2">2.7.13.3</ecNumber>
    </recommendedName>
</protein>
<keyword evidence="3" id="KW-0597">Phosphoprotein</keyword>
<dbReference type="InterPro" id="IPR050482">
    <property type="entry name" value="Sensor_HK_TwoCompSys"/>
</dbReference>
<feature type="domain" description="Histidine kinase/HSP90-like ATPase" evidence="10">
    <location>
        <begin position="389"/>
        <end position="480"/>
    </location>
</feature>
<dbReference type="InterPro" id="IPR036890">
    <property type="entry name" value="HATPase_C_sf"/>
</dbReference>
<keyword evidence="9" id="KW-1133">Transmembrane helix</keyword>
<dbReference type="GO" id="GO:0016301">
    <property type="term" value="F:kinase activity"/>
    <property type="evidence" value="ECO:0007669"/>
    <property type="project" value="UniProtKB-KW"/>
</dbReference>
<keyword evidence="12" id="KW-1185">Reference proteome</keyword>
<dbReference type="InterPro" id="IPR025828">
    <property type="entry name" value="Put_sensor_dom"/>
</dbReference>
<feature type="transmembrane region" description="Helical" evidence="9">
    <location>
        <begin position="29"/>
        <end position="51"/>
    </location>
</feature>
<evidence type="ECO:0000256" key="8">
    <source>
        <dbReference type="ARBA" id="ARBA00023012"/>
    </source>
</evidence>
<keyword evidence="9" id="KW-0812">Transmembrane</keyword>
<proteinExistence type="predicted"/>
<dbReference type="InterPro" id="IPR003594">
    <property type="entry name" value="HATPase_dom"/>
</dbReference>
<dbReference type="SMART" id="SM00387">
    <property type="entry name" value="HATPase_c"/>
    <property type="match status" value="1"/>
</dbReference>
<dbReference type="Gene3D" id="1.20.5.1930">
    <property type="match status" value="1"/>
</dbReference>
<evidence type="ECO:0000259" key="10">
    <source>
        <dbReference type="SMART" id="SM00387"/>
    </source>
</evidence>
<feature type="transmembrane region" description="Helical" evidence="9">
    <location>
        <begin position="222"/>
        <end position="245"/>
    </location>
</feature>
<keyword evidence="4" id="KW-0808">Transferase</keyword>
<keyword evidence="8" id="KW-0902">Two-component regulatory system</keyword>
<dbReference type="Pfam" id="PF07730">
    <property type="entry name" value="HisKA_3"/>
    <property type="match status" value="1"/>
</dbReference>
<evidence type="ECO:0000256" key="5">
    <source>
        <dbReference type="ARBA" id="ARBA00022741"/>
    </source>
</evidence>
<dbReference type="EMBL" id="JBHTMK010000004">
    <property type="protein sequence ID" value="MFD1364207.1"/>
    <property type="molecule type" value="Genomic_DNA"/>
</dbReference>
<dbReference type="PANTHER" id="PTHR24421">
    <property type="entry name" value="NITRATE/NITRITE SENSOR PROTEIN NARX-RELATED"/>
    <property type="match status" value="1"/>
</dbReference>
<reference evidence="12" key="1">
    <citation type="journal article" date="2019" name="Int. J. Syst. Evol. Microbiol.">
        <title>The Global Catalogue of Microorganisms (GCM) 10K type strain sequencing project: providing services to taxonomists for standard genome sequencing and annotation.</title>
        <authorList>
            <consortium name="The Broad Institute Genomics Platform"/>
            <consortium name="The Broad Institute Genome Sequencing Center for Infectious Disease"/>
            <person name="Wu L."/>
            <person name="Ma J."/>
        </authorList>
    </citation>
    <scope>NUCLEOTIDE SEQUENCE [LARGE SCALE GENOMIC DNA]</scope>
    <source>
        <strain evidence="12">CCM 7526</strain>
    </source>
</reference>
<evidence type="ECO:0000313" key="11">
    <source>
        <dbReference type="EMBL" id="MFD1364207.1"/>
    </source>
</evidence>
<keyword evidence="5" id="KW-0547">Nucleotide-binding</keyword>
<evidence type="ECO:0000256" key="1">
    <source>
        <dbReference type="ARBA" id="ARBA00000085"/>
    </source>
</evidence>
<dbReference type="InterPro" id="IPR011712">
    <property type="entry name" value="Sig_transdc_His_kin_sub3_dim/P"/>
</dbReference>
<dbReference type="Pfam" id="PF13796">
    <property type="entry name" value="Sensor"/>
    <property type="match status" value="1"/>
</dbReference>
<dbReference type="PANTHER" id="PTHR24421:SF10">
    <property type="entry name" value="NITRATE_NITRITE SENSOR PROTEIN NARQ"/>
    <property type="match status" value="1"/>
</dbReference>
<dbReference type="SUPFAM" id="SSF55874">
    <property type="entry name" value="ATPase domain of HSP90 chaperone/DNA topoisomerase II/histidine kinase"/>
    <property type="match status" value="1"/>
</dbReference>
<dbReference type="CDD" id="cd16917">
    <property type="entry name" value="HATPase_UhpB-NarQ-NarX-like"/>
    <property type="match status" value="1"/>
</dbReference>
<evidence type="ECO:0000256" key="2">
    <source>
        <dbReference type="ARBA" id="ARBA00012438"/>
    </source>
</evidence>
<evidence type="ECO:0000313" key="12">
    <source>
        <dbReference type="Proteomes" id="UP001597183"/>
    </source>
</evidence>
<feature type="transmembrane region" description="Helical" evidence="9">
    <location>
        <begin position="179"/>
        <end position="202"/>
    </location>
</feature>
<sequence length="480" mass="49729">MTSASVVRLRTAPAALWAARSWRATAHAIMGLPIGVLTFTLVCGLPVGAAYCAGWSLLYASTDDWPLTATFLLLTVVAPLAVLWSLPALTALQRRRFRATLGVAIPALPAGTGDGPWPVHRARAAGTGDGPWPVHRARAAGNGDGPWPVHHARAAGTGDGPWPVRLARTARAAATWRQAAYHVLALVIGVAGAALTLAFWSAGIGLGAVLPLQALGLLSDEAWWPVTAPTAVLAVAALLAAPWVARGVARIDTSAARALLGPSRSDELTLRVESLARSRADVVAATDAERRRIERDLHDGAQQRLVSLAMNLGMARANLTDAPGPARQAIEAAHDEATQALAELREFVRGLHPAVLDDRGLDAALSGIAARVPMPVRLSVAVPQRCSPVIEAIAYFVVSEALTNITKHAGATHAEVTVDRTADGLRVVVTDDGRGGATTAGAGTGLRGLAQRAASVDGTFALHSPVGGPTTITVELPCVS</sequence>
<comment type="catalytic activity">
    <reaction evidence="1">
        <text>ATP + protein L-histidine = ADP + protein N-phospho-L-histidine.</text>
        <dbReference type="EC" id="2.7.13.3"/>
    </reaction>
</comment>
<keyword evidence="9" id="KW-0472">Membrane</keyword>
<gene>
    <name evidence="11" type="ORF">ACFQ5G_02495</name>
</gene>
<keyword evidence="6 11" id="KW-0418">Kinase</keyword>
<organism evidence="11 12">
    <name type="scientific">Actinoplanes sichuanensis</name>
    <dbReference type="NCBI Taxonomy" id="512349"/>
    <lineage>
        <taxon>Bacteria</taxon>
        <taxon>Bacillati</taxon>
        <taxon>Actinomycetota</taxon>
        <taxon>Actinomycetes</taxon>
        <taxon>Micromonosporales</taxon>
        <taxon>Micromonosporaceae</taxon>
        <taxon>Actinoplanes</taxon>
    </lineage>
</organism>
<dbReference type="EC" id="2.7.13.3" evidence="2"/>
<evidence type="ECO:0000256" key="3">
    <source>
        <dbReference type="ARBA" id="ARBA00022553"/>
    </source>
</evidence>
<dbReference type="Gene3D" id="3.30.565.10">
    <property type="entry name" value="Histidine kinase-like ATPase, C-terminal domain"/>
    <property type="match status" value="1"/>
</dbReference>
<name>A0ABW4A0I5_9ACTN</name>
<evidence type="ECO:0000256" key="6">
    <source>
        <dbReference type="ARBA" id="ARBA00022777"/>
    </source>
</evidence>